<keyword evidence="2" id="KW-1185">Reference proteome</keyword>
<accession>A0ACC3BY84</accession>
<name>A0ACC3BY84_PYRYE</name>
<dbReference type="EMBL" id="CM020618">
    <property type="protein sequence ID" value="KAK1862497.1"/>
    <property type="molecule type" value="Genomic_DNA"/>
</dbReference>
<evidence type="ECO:0000313" key="2">
    <source>
        <dbReference type="Proteomes" id="UP000798662"/>
    </source>
</evidence>
<comment type="caution">
    <text evidence="1">The sequence shown here is derived from an EMBL/GenBank/DDBJ whole genome shotgun (WGS) entry which is preliminary data.</text>
</comment>
<proteinExistence type="predicted"/>
<protein>
    <submittedName>
        <fullName evidence="1">Uncharacterized protein</fullName>
    </submittedName>
</protein>
<gene>
    <name evidence="1" type="ORF">I4F81_005065</name>
</gene>
<organism evidence="1 2">
    <name type="scientific">Pyropia yezoensis</name>
    <name type="common">Susabi-nori</name>
    <name type="synonym">Porphyra yezoensis</name>
    <dbReference type="NCBI Taxonomy" id="2788"/>
    <lineage>
        <taxon>Eukaryota</taxon>
        <taxon>Rhodophyta</taxon>
        <taxon>Bangiophyceae</taxon>
        <taxon>Bangiales</taxon>
        <taxon>Bangiaceae</taxon>
        <taxon>Pyropia</taxon>
    </lineage>
</organism>
<sequence length="164" mass="17773">MRATVLSVLRVTVLSMMSEATVSAMRRPVDKAKPRLKQLMIAIVFTFLIEYPYIEERAIYACACARLIKIAVKVYKKRAAISAESNGVSADGVKTAVEGFLKKQAGHWCASMEDVDSIMEYVTVALPLVLGVQRGRASPFCGVPPDDASSDFMGLVAGGRGRRG</sequence>
<dbReference type="Proteomes" id="UP000798662">
    <property type="component" value="Chromosome 1"/>
</dbReference>
<evidence type="ECO:0000313" key="1">
    <source>
        <dbReference type="EMBL" id="KAK1862497.1"/>
    </source>
</evidence>
<reference evidence="1" key="1">
    <citation type="submission" date="2019-11" db="EMBL/GenBank/DDBJ databases">
        <title>Nori genome reveals adaptations in red seaweeds to the harsh intertidal environment.</title>
        <authorList>
            <person name="Wang D."/>
            <person name="Mao Y."/>
        </authorList>
    </citation>
    <scope>NUCLEOTIDE SEQUENCE</scope>
    <source>
        <tissue evidence="1">Gametophyte</tissue>
    </source>
</reference>